<accession>A0ABN7X5N7</accession>
<organism evidence="1 2">
    <name type="scientific">Gigaspora margarita</name>
    <dbReference type="NCBI Taxonomy" id="4874"/>
    <lineage>
        <taxon>Eukaryota</taxon>
        <taxon>Fungi</taxon>
        <taxon>Fungi incertae sedis</taxon>
        <taxon>Mucoromycota</taxon>
        <taxon>Glomeromycotina</taxon>
        <taxon>Glomeromycetes</taxon>
        <taxon>Diversisporales</taxon>
        <taxon>Gigasporaceae</taxon>
        <taxon>Gigaspora</taxon>
    </lineage>
</organism>
<dbReference type="Proteomes" id="UP000789901">
    <property type="component" value="Unassembled WGS sequence"/>
</dbReference>
<proteinExistence type="predicted"/>
<feature type="non-terminal residue" evidence="1">
    <location>
        <position position="1"/>
    </location>
</feature>
<evidence type="ECO:0000313" key="2">
    <source>
        <dbReference type="Proteomes" id="UP000789901"/>
    </source>
</evidence>
<comment type="caution">
    <text evidence="1">The sequence shown here is derived from an EMBL/GenBank/DDBJ whole genome shotgun (WGS) entry which is preliminary data.</text>
</comment>
<sequence length="47" mass="5526">ALEAKKNTPIFTQDHMNAYAEPLPHRNVNFINPVRFIEVKTYRIEKA</sequence>
<feature type="non-terminal residue" evidence="1">
    <location>
        <position position="47"/>
    </location>
</feature>
<reference evidence="1 2" key="1">
    <citation type="submission" date="2021-06" db="EMBL/GenBank/DDBJ databases">
        <authorList>
            <person name="Kallberg Y."/>
            <person name="Tangrot J."/>
            <person name="Rosling A."/>
        </authorList>
    </citation>
    <scope>NUCLEOTIDE SEQUENCE [LARGE SCALE GENOMIC DNA]</scope>
    <source>
        <strain evidence="1 2">120-4 pot B 10/14</strain>
    </source>
</reference>
<keyword evidence="2" id="KW-1185">Reference proteome</keyword>
<dbReference type="EMBL" id="CAJVQB010093033">
    <property type="protein sequence ID" value="CAG8848684.1"/>
    <property type="molecule type" value="Genomic_DNA"/>
</dbReference>
<name>A0ABN7X5N7_GIGMA</name>
<evidence type="ECO:0000313" key="1">
    <source>
        <dbReference type="EMBL" id="CAG8848684.1"/>
    </source>
</evidence>
<gene>
    <name evidence="1" type="ORF">GMARGA_LOCUS39310</name>
</gene>
<protein>
    <submittedName>
        <fullName evidence="1">40951_t:CDS:1</fullName>
    </submittedName>
</protein>